<dbReference type="AlphaFoldDB" id="L8HGD5"/>
<dbReference type="PANTHER" id="PTHR45635:SF14">
    <property type="entry name" value="ADP_ATP TRANSLOCASE"/>
    <property type="match status" value="1"/>
</dbReference>
<dbReference type="InterPro" id="IPR002067">
    <property type="entry name" value="MCP"/>
</dbReference>
<proteinExistence type="inferred from homology"/>
<keyword evidence="11 14" id="KW-0472">Membrane</keyword>
<evidence type="ECO:0000256" key="4">
    <source>
        <dbReference type="ARBA" id="ARBA00022448"/>
    </source>
</evidence>
<evidence type="ECO:0000256" key="14">
    <source>
        <dbReference type="PROSITE-ProRule" id="PRU00282"/>
    </source>
</evidence>
<dbReference type="GeneID" id="14925337"/>
<dbReference type="PRINTS" id="PR00927">
    <property type="entry name" value="ADPTRNSLCASE"/>
</dbReference>
<comment type="catalytic activity">
    <reaction evidence="12">
        <text>ADP(in) + ATP(out) = ADP(out) + ATP(in)</text>
        <dbReference type="Rhea" id="RHEA:34999"/>
        <dbReference type="ChEBI" id="CHEBI:30616"/>
        <dbReference type="ChEBI" id="CHEBI:456216"/>
    </reaction>
    <physiologicalReaction direction="left-to-right" evidence="12">
        <dbReference type="Rhea" id="RHEA:35000"/>
    </physiologicalReaction>
</comment>
<accession>L8HGD5</accession>
<evidence type="ECO:0000256" key="9">
    <source>
        <dbReference type="ARBA" id="ARBA00022989"/>
    </source>
</evidence>
<dbReference type="InterPro" id="IPR018108">
    <property type="entry name" value="MCP_transmembrane"/>
</dbReference>
<evidence type="ECO:0000256" key="2">
    <source>
        <dbReference type="ARBA" id="ARBA00006375"/>
    </source>
</evidence>
<dbReference type="Gene3D" id="1.50.40.10">
    <property type="entry name" value="Mitochondrial carrier domain"/>
    <property type="match status" value="2"/>
</dbReference>
<name>L8HGD5_ACACF</name>
<feature type="repeat" description="Solcar" evidence="14">
    <location>
        <begin position="106"/>
        <end position="199"/>
    </location>
</feature>
<evidence type="ECO:0000256" key="16">
    <source>
        <dbReference type="RuleBase" id="RU368008"/>
    </source>
</evidence>
<evidence type="ECO:0000256" key="3">
    <source>
        <dbReference type="ARBA" id="ARBA00011245"/>
    </source>
</evidence>
<comment type="subunit">
    <text evidence="3 16">Monomer.</text>
</comment>
<dbReference type="PRINTS" id="PR00926">
    <property type="entry name" value="MITOCARRIER"/>
</dbReference>
<feature type="transmembrane region" description="Helical" evidence="16">
    <location>
        <begin position="171"/>
        <end position="193"/>
    </location>
</feature>
<keyword evidence="19" id="KW-1185">Reference proteome</keyword>
<comment type="function">
    <text evidence="16">Catalyzes the exchange of ADP and ATP across the membrane.</text>
</comment>
<keyword evidence="6 14" id="KW-0812">Transmembrane</keyword>
<keyword evidence="7" id="KW-0677">Repeat</keyword>
<dbReference type="OrthoDB" id="270584at2759"/>
<dbReference type="KEGG" id="acan:ACA1_356190"/>
<evidence type="ECO:0000256" key="5">
    <source>
        <dbReference type="ARBA" id="ARBA00022449"/>
    </source>
</evidence>
<comment type="caution">
    <text evidence="16">Lacks conserved residue(s) required for the propagation of feature annotation.</text>
</comment>
<feature type="repeat" description="Solcar" evidence="14">
    <location>
        <begin position="1"/>
        <end position="94"/>
    </location>
</feature>
<dbReference type="STRING" id="1257118.L8HGD5"/>
<evidence type="ECO:0000256" key="10">
    <source>
        <dbReference type="ARBA" id="ARBA00023128"/>
    </source>
</evidence>
<keyword evidence="9 16" id="KW-1133">Transmembrane helix</keyword>
<sequence length="386" mass="41062">MSFWMDFLLGGLSAAVSKLGAGPVNRAKIVHQAQGELLRQGRLGRPYGGLADALARTVRAEGPLSLWRGAMYDVISYFPTQALNFALKDSFKKLFPFDRRQHGYGLWFFGNIMSGGLAGATSLLIVTPLQLATTVLAADVLAPELGRTTYQYTGMADVISKTFQHSGPLGLFNGFGVSVAGIVLYRGAYFGLYDTLRPLVPQNNFLASFLVGWGVTIAAGLATYPLDTIRRRMMIAGATPMAYSSALECTLTIWREEGVAGFFRGALSNIVRAIIGAMILVLYDQLQAALTAPPAPAPAPAPAANGDSERRMMIAGATPMAYSSALECTLTIWREEGVAGFFRGALSNIVRGIIGAMILVLYDQLQAALTAPPAPTPAPAANGDSE</sequence>
<evidence type="ECO:0000256" key="6">
    <source>
        <dbReference type="ARBA" id="ARBA00022692"/>
    </source>
</evidence>
<evidence type="ECO:0000313" key="19">
    <source>
        <dbReference type="Proteomes" id="UP000011083"/>
    </source>
</evidence>
<keyword evidence="17" id="KW-0732">Signal</keyword>
<evidence type="ECO:0000256" key="1">
    <source>
        <dbReference type="ARBA" id="ARBA00004448"/>
    </source>
</evidence>
<keyword evidence="8" id="KW-0999">Mitochondrion inner membrane</keyword>
<feature type="repeat" description="Solcar" evidence="14">
    <location>
        <begin position="291"/>
        <end position="368"/>
    </location>
</feature>
<keyword evidence="5" id="KW-0050">Antiport</keyword>
<evidence type="ECO:0000256" key="8">
    <source>
        <dbReference type="ARBA" id="ARBA00022792"/>
    </source>
</evidence>
<evidence type="ECO:0000256" key="7">
    <source>
        <dbReference type="ARBA" id="ARBA00022737"/>
    </source>
</evidence>
<evidence type="ECO:0000256" key="17">
    <source>
        <dbReference type="SAM" id="SignalP"/>
    </source>
</evidence>
<feature type="chain" id="PRO_5003990439" description="ADP/ATP translocase" evidence="17">
    <location>
        <begin position="22"/>
        <end position="386"/>
    </location>
</feature>
<feature type="signal peptide" evidence="17">
    <location>
        <begin position="1"/>
        <end position="21"/>
    </location>
</feature>
<comment type="subcellular location">
    <subcellularLocation>
        <location evidence="16">Membrane</location>
        <topology evidence="16">Multi-pass membrane protein</topology>
    </subcellularLocation>
    <subcellularLocation>
        <location evidence="1">Mitochondrion inner membrane</location>
        <topology evidence="1">Multi-pass membrane protein</topology>
    </subcellularLocation>
</comment>
<dbReference type="GO" id="GO:0005743">
    <property type="term" value="C:mitochondrial inner membrane"/>
    <property type="evidence" value="ECO:0007669"/>
    <property type="project" value="UniProtKB-SubCell"/>
</dbReference>
<protein>
    <recommendedName>
        <fullName evidence="16">ADP/ATP translocase</fullName>
    </recommendedName>
    <alternativeName>
        <fullName evidence="16">ADP,ATP carrier protein</fullName>
    </alternativeName>
</protein>
<keyword evidence="4 15" id="KW-0813">Transport</keyword>
<evidence type="ECO:0000256" key="13">
    <source>
        <dbReference type="ARBA" id="ARBA00045250"/>
    </source>
</evidence>
<feature type="repeat" description="Solcar" evidence="14">
    <location>
        <begin position="203"/>
        <end position="289"/>
    </location>
</feature>
<dbReference type="GO" id="GO:0005471">
    <property type="term" value="F:ATP:ADP antiporter activity"/>
    <property type="evidence" value="ECO:0007669"/>
    <property type="project" value="UniProtKB-UniRule"/>
</dbReference>
<dbReference type="Proteomes" id="UP000011083">
    <property type="component" value="Unassembled WGS sequence"/>
</dbReference>
<feature type="transmembrane region" description="Helical" evidence="16">
    <location>
        <begin position="205"/>
        <end position="224"/>
    </location>
</feature>
<dbReference type="RefSeq" id="XP_004354014.1">
    <property type="nucleotide sequence ID" value="XM_004353962.1"/>
</dbReference>
<dbReference type="SUPFAM" id="SSF103506">
    <property type="entry name" value="Mitochondrial carrier"/>
    <property type="match status" value="2"/>
</dbReference>
<dbReference type="EMBL" id="KB007831">
    <property type="protein sequence ID" value="ELR24317.1"/>
    <property type="molecule type" value="Genomic_DNA"/>
</dbReference>
<dbReference type="PROSITE" id="PS50920">
    <property type="entry name" value="SOLCAR"/>
    <property type="match status" value="4"/>
</dbReference>
<evidence type="ECO:0000313" key="18">
    <source>
        <dbReference type="EMBL" id="ELR24317.1"/>
    </source>
</evidence>
<dbReference type="OMA" id="CTLTIWR"/>
<evidence type="ECO:0000256" key="12">
    <source>
        <dbReference type="ARBA" id="ARBA00024143"/>
    </source>
</evidence>
<feature type="transmembrane region" description="Helical" evidence="16">
    <location>
        <begin position="104"/>
        <end position="126"/>
    </location>
</feature>
<reference evidence="18 19" key="1">
    <citation type="journal article" date="2013" name="Genome Biol.">
        <title>Genome of Acanthamoeba castellanii highlights extensive lateral gene transfer and early evolution of tyrosine kinase signaling.</title>
        <authorList>
            <person name="Clarke M."/>
            <person name="Lohan A.J."/>
            <person name="Liu B."/>
            <person name="Lagkouvardos I."/>
            <person name="Roy S."/>
            <person name="Zafar N."/>
            <person name="Bertelli C."/>
            <person name="Schilde C."/>
            <person name="Kianianmomeni A."/>
            <person name="Burglin T.R."/>
            <person name="Frech C."/>
            <person name="Turcotte B."/>
            <person name="Kopec K.O."/>
            <person name="Synnott J.M."/>
            <person name="Choo C."/>
            <person name="Paponov I."/>
            <person name="Finkler A."/>
            <person name="Soon Heng Tan C."/>
            <person name="Hutchins A.P."/>
            <person name="Weinmeier T."/>
            <person name="Rattei T."/>
            <person name="Chu J.S."/>
            <person name="Gimenez G."/>
            <person name="Irimia M."/>
            <person name="Rigden D.J."/>
            <person name="Fitzpatrick D.A."/>
            <person name="Lorenzo-Morales J."/>
            <person name="Bateman A."/>
            <person name="Chiu C.H."/>
            <person name="Tang P."/>
            <person name="Hegemann P."/>
            <person name="Fromm H."/>
            <person name="Raoult D."/>
            <person name="Greub G."/>
            <person name="Miranda-Saavedra D."/>
            <person name="Chen N."/>
            <person name="Nash P."/>
            <person name="Ginger M.L."/>
            <person name="Horn M."/>
            <person name="Schaap P."/>
            <person name="Caler L."/>
            <person name="Loftus B."/>
        </authorList>
    </citation>
    <scope>NUCLEOTIDE SEQUENCE [LARGE SCALE GENOMIC DNA]</scope>
    <source>
        <strain evidence="18 19">Neff</strain>
    </source>
</reference>
<dbReference type="GO" id="GO:1990544">
    <property type="term" value="P:mitochondrial ATP transmembrane transport"/>
    <property type="evidence" value="ECO:0007669"/>
    <property type="project" value="InterPro"/>
</dbReference>
<dbReference type="VEuPathDB" id="AmoebaDB:ACA1_356190"/>
<comment type="similarity">
    <text evidence="2 15">Belongs to the mitochondrial carrier (TC 2.A.29) family.</text>
</comment>
<dbReference type="Pfam" id="PF00153">
    <property type="entry name" value="Mito_carr"/>
    <property type="match status" value="4"/>
</dbReference>
<dbReference type="InterPro" id="IPR002113">
    <property type="entry name" value="ADT_euk_type"/>
</dbReference>
<comment type="function">
    <text evidence="13">ADP:ATP antiporter that mediates import of ADP into the mitochondrial matrix for ATP synthesis, and export of ATP out to fuel the cell. Cycles between the cytoplasmic-open state (c-state) and the matrix-open state (m-state): operates by the alternating access mechanism with a single substrate-binding site intermittently exposed to either the cytosolic (c-state) or matrix (m-state) side of the inner mitochondrial membrane.</text>
</comment>
<evidence type="ECO:0000256" key="15">
    <source>
        <dbReference type="RuleBase" id="RU000488"/>
    </source>
</evidence>
<organism evidence="18 19">
    <name type="scientific">Acanthamoeba castellanii (strain ATCC 30010 / Neff)</name>
    <dbReference type="NCBI Taxonomy" id="1257118"/>
    <lineage>
        <taxon>Eukaryota</taxon>
        <taxon>Amoebozoa</taxon>
        <taxon>Discosea</taxon>
        <taxon>Longamoebia</taxon>
        <taxon>Centramoebida</taxon>
        <taxon>Acanthamoebidae</taxon>
        <taxon>Acanthamoeba</taxon>
    </lineage>
</organism>
<dbReference type="InterPro" id="IPR023395">
    <property type="entry name" value="MCP_dom_sf"/>
</dbReference>
<gene>
    <name evidence="18" type="ORF">ACA1_356190</name>
</gene>
<dbReference type="PANTHER" id="PTHR45635">
    <property type="entry name" value="ADP,ATP CARRIER PROTEIN 1-RELATED-RELATED"/>
    <property type="match status" value="1"/>
</dbReference>
<evidence type="ECO:0000256" key="11">
    <source>
        <dbReference type="ARBA" id="ARBA00023136"/>
    </source>
</evidence>
<dbReference type="GO" id="GO:0140021">
    <property type="term" value="P:mitochondrial ADP transmembrane transport"/>
    <property type="evidence" value="ECO:0007669"/>
    <property type="project" value="InterPro"/>
</dbReference>
<keyword evidence="10" id="KW-0496">Mitochondrion</keyword>